<dbReference type="EMBL" id="JACSQY010000006">
    <property type="protein sequence ID" value="MBD7908606.1"/>
    <property type="molecule type" value="Genomic_DNA"/>
</dbReference>
<proteinExistence type="predicted"/>
<comment type="caution">
    <text evidence="3">The sequence shown here is derived from an EMBL/GenBank/DDBJ whole genome shotgun (WGS) entry which is preliminary data.</text>
</comment>
<dbReference type="Proteomes" id="UP000659496">
    <property type="component" value="Unassembled WGS sequence"/>
</dbReference>
<dbReference type="InterPro" id="IPR013094">
    <property type="entry name" value="AB_hydrolase_3"/>
</dbReference>
<dbReference type="InterPro" id="IPR029058">
    <property type="entry name" value="AB_hydrolase_fold"/>
</dbReference>
<feature type="domain" description="Alpha/beta hydrolase fold-3" evidence="2">
    <location>
        <begin position="30"/>
        <end position="264"/>
    </location>
</feature>
<reference evidence="3 4" key="1">
    <citation type="submission" date="2020-08" db="EMBL/GenBank/DDBJ databases">
        <title>A Genomic Blueprint of the Chicken Gut Microbiome.</title>
        <authorList>
            <person name="Gilroy R."/>
            <person name="Ravi A."/>
            <person name="Getino M."/>
            <person name="Pursley I."/>
            <person name="Horton D.L."/>
            <person name="Alikhan N.-F."/>
            <person name="Baker D."/>
            <person name="Gharbi K."/>
            <person name="Hall N."/>
            <person name="Watson M."/>
            <person name="Adriaenssens E.M."/>
            <person name="Foster-Nyarko E."/>
            <person name="Jarju S."/>
            <person name="Secka A."/>
            <person name="Antonio M."/>
            <person name="Oren A."/>
            <person name="Chaudhuri R."/>
            <person name="La Ragione R.M."/>
            <person name="Hildebrand F."/>
            <person name="Pallen M.J."/>
        </authorList>
    </citation>
    <scope>NUCLEOTIDE SEQUENCE [LARGE SCALE GENOMIC DNA]</scope>
    <source>
        <strain evidence="3 4">Sa3CUA8</strain>
    </source>
</reference>
<organism evidence="3 4">
    <name type="scientific">Sporosarcina gallistercoris</name>
    <dbReference type="NCBI Taxonomy" id="2762245"/>
    <lineage>
        <taxon>Bacteria</taxon>
        <taxon>Bacillati</taxon>
        <taxon>Bacillota</taxon>
        <taxon>Bacilli</taxon>
        <taxon>Bacillales</taxon>
        <taxon>Caryophanaceae</taxon>
        <taxon>Sporosarcina</taxon>
    </lineage>
</organism>
<evidence type="ECO:0000313" key="3">
    <source>
        <dbReference type="EMBL" id="MBD7908606.1"/>
    </source>
</evidence>
<dbReference type="GO" id="GO:0016787">
    <property type="term" value="F:hydrolase activity"/>
    <property type="evidence" value="ECO:0007669"/>
    <property type="project" value="UniProtKB-KW"/>
</dbReference>
<dbReference type="PANTHER" id="PTHR48081">
    <property type="entry name" value="AB HYDROLASE SUPERFAMILY PROTEIN C4A8.06C"/>
    <property type="match status" value="1"/>
</dbReference>
<name>A0ABR8PK90_9BACL</name>
<accession>A0ABR8PK90</accession>
<evidence type="ECO:0000256" key="1">
    <source>
        <dbReference type="ARBA" id="ARBA00022801"/>
    </source>
</evidence>
<evidence type="ECO:0000259" key="2">
    <source>
        <dbReference type="Pfam" id="PF07859"/>
    </source>
</evidence>
<dbReference type="RefSeq" id="WP_191689905.1">
    <property type="nucleotide sequence ID" value="NZ_JACSQY010000006.1"/>
</dbReference>
<keyword evidence="4" id="KW-1185">Reference proteome</keyword>
<dbReference type="Gene3D" id="3.40.50.1820">
    <property type="entry name" value="alpha/beta hydrolase"/>
    <property type="match status" value="1"/>
</dbReference>
<keyword evidence="1 3" id="KW-0378">Hydrolase</keyword>
<protein>
    <submittedName>
        <fullName evidence="3">Alpha/beta hydrolase</fullName>
    </submittedName>
</protein>
<dbReference type="InterPro" id="IPR050300">
    <property type="entry name" value="GDXG_lipolytic_enzyme"/>
</dbReference>
<dbReference type="SUPFAM" id="SSF53474">
    <property type="entry name" value="alpha/beta-Hydrolases"/>
    <property type="match status" value="1"/>
</dbReference>
<evidence type="ECO:0000313" key="4">
    <source>
        <dbReference type="Proteomes" id="UP000659496"/>
    </source>
</evidence>
<sequence>MKKTVCYKKTSAYELLADFYPTDRANAPVILYIHGGGFIWGDRNDLSEDLRKLYTEAGFALFSIDYRLAPESHLKDILDDVQDALQWLALEGREQFSVNVDEIAVIGSSAGGFLALCTGTLPVKPKAIVSFYGYGDLFSPWAKTPSVHYLQKDRVPEAIARAQVTSRIPTSGSVHERFLFYLYCRQTGNWIQEVTDRQTATSESALRSLSPITQIDDSYPPTLFLHGTKDADVPYEQSVFMRAALLQKGVPAKLITIPNGDHVFEKDFQAPIVQNALQQVIEFLSEQLSR</sequence>
<dbReference type="Pfam" id="PF07859">
    <property type="entry name" value="Abhydrolase_3"/>
    <property type="match status" value="1"/>
</dbReference>
<gene>
    <name evidence="3" type="ORF">H9659_09710</name>
</gene>